<reference evidence="9" key="1">
    <citation type="submission" date="2016-10" db="EMBL/GenBank/DDBJ databases">
        <authorList>
            <person name="Varghese N."/>
            <person name="Submissions S."/>
        </authorList>
    </citation>
    <scope>NUCLEOTIDE SEQUENCE [LARGE SCALE GENOMIC DNA]</scope>
    <source>
        <strain evidence="9">ATCC 25963</strain>
    </source>
</reference>
<keyword evidence="5 7" id="KW-1133">Transmembrane helix</keyword>
<keyword evidence="6 7" id="KW-0472">Membrane</keyword>
<feature type="transmembrane region" description="Helical" evidence="7">
    <location>
        <begin position="133"/>
        <end position="160"/>
    </location>
</feature>
<gene>
    <name evidence="8" type="ORF">SAMN02745121_07231</name>
</gene>
<evidence type="ECO:0000313" key="8">
    <source>
        <dbReference type="EMBL" id="SFF15889.1"/>
    </source>
</evidence>
<evidence type="ECO:0000256" key="2">
    <source>
        <dbReference type="ARBA" id="ARBA00006257"/>
    </source>
</evidence>
<dbReference type="PANTHER" id="PTHR30587:SF2">
    <property type="entry name" value="SURFACE PRESENTATION OF ANTIGENS PROTEIN SPAP"/>
    <property type="match status" value="1"/>
</dbReference>
<comment type="similarity">
    <text evidence="2">Belongs to the FliP/MopC/SpaP family.</text>
</comment>
<evidence type="ECO:0000256" key="1">
    <source>
        <dbReference type="ARBA" id="ARBA00004651"/>
    </source>
</evidence>
<keyword evidence="9" id="KW-1185">Reference proteome</keyword>
<dbReference type="PRINTS" id="PR01302">
    <property type="entry name" value="TYPE3IMPPROT"/>
</dbReference>
<proteinExistence type="inferred from homology"/>
<dbReference type="PROSITE" id="PS01061">
    <property type="entry name" value="FLIP_2"/>
    <property type="match status" value="1"/>
</dbReference>
<dbReference type="Pfam" id="PF00813">
    <property type="entry name" value="FliP"/>
    <property type="match status" value="1"/>
</dbReference>
<feature type="transmembrane region" description="Helical" evidence="7">
    <location>
        <begin position="172"/>
        <end position="191"/>
    </location>
</feature>
<evidence type="ECO:0000256" key="6">
    <source>
        <dbReference type="ARBA" id="ARBA00023136"/>
    </source>
</evidence>
<dbReference type="GO" id="GO:0009306">
    <property type="term" value="P:protein secretion"/>
    <property type="evidence" value="ECO:0007669"/>
    <property type="project" value="InterPro"/>
</dbReference>
<feature type="transmembrane region" description="Helical" evidence="7">
    <location>
        <begin position="47"/>
        <end position="68"/>
    </location>
</feature>
<organism evidence="8 9">
    <name type="scientific">Nannocystis exedens</name>
    <dbReference type="NCBI Taxonomy" id="54"/>
    <lineage>
        <taxon>Bacteria</taxon>
        <taxon>Pseudomonadati</taxon>
        <taxon>Myxococcota</taxon>
        <taxon>Polyangia</taxon>
        <taxon>Nannocystales</taxon>
        <taxon>Nannocystaceae</taxon>
        <taxon>Nannocystis</taxon>
    </lineage>
</organism>
<dbReference type="OrthoDB" id="9805111at2"/>
<accession>A0A1I2GFM9</accession>
<dbReference type="GO" id="GO:0005886">
    <property type="term" value="C:plasma membrane"/>
    <property type="evidence" value="ECO:0007669"/>
    <property type="project" value="UniProtKB-SubCell"/>
</dbReference>
<feature type="transmembrane region" description="Helical" evidence="7">
    <location>
        <begin position="12"/>
        <end position="35"/>
    </location>
</feature>
<name>A0A1I2GFM9_9BACT</name>
<evidence type="ECO:0000256" key="7">
    <source>
        <dbReference type="SAM" id="Phobius"/>
    </source>
</evidence>
<evidence type="ECO:0000256" key="3">
    <source>
        <dbReference type="ARBA" id="ARBA00022475"/>
    </source>
</evidence>
<dbReference type="AlphaFoldDB" id="A0A1I2GFM9"/>
<dbReference type="STRING" id="54.SAMN02745121_07231"/>
<dbReference type="Proteomes" id="UP000199400">
    <property type="component" value="Unassembled WGS sequence"/>
</dbReference>
<sequence>MVPELPAGAATWVALSLAPIAAVSCTAFAKASVVLSAIRVGLGAEALLPWSALFALSLVVAGVIMGPVAFETAALYGSGAPLDVGALFGPLSAFLDRHADPAEVEYFASLNAVDLAHPLALVPAFLVTELAEALQMAALILVPFVLVDLVLAQLVALIGLSGQVQPAVALPVKVLLFIAVGGWDAVIRGLVEGYA</sequence>
<comment type="subcellular location">
    <subcellularLocation>
        <location evidence="1">Cell membrane</location>
        <topology evidence="1">Multi-pass membrane protein</topology>
    </subcellularLocation>
</comment>
<evidence type="ECO:0000256" key="5">
    <source>
        <dbReference type="ARBA" id="ARBA00022989"/>
    </source>
</evidence>
<dbReference type="InterPro" id="IPR005838">
    <property type="entry name" value="T3SS_IM_P"/>
</dbReference>
<dbReference type="RefSeq" id="WP_096328160.1">
    <property type="nucleotide sequence ID" value="NZ_FOMX01000032.1"/>
</dbReference>
<evidence type="ECO:0000256" key="4">
    <source>
        <dbReference type="ARBA" id="ARBA00022692"/>
    </source>
</evidence>
<keyword evidence="3" id="KW-1003">Cell membrane</keyword>
<protein>
    <submittedName>
        <fullName evidence="8">Type III secretion protein R</fullName>
    </submittedName>
</protein>
<dbReference type="PANTHER" id="PTHR30587">
    <property type="entry name" value="FLAGELLAR BIOSYNTHETIC PROTEIN FLIP"/>
    <property type="match status" value="1"/>
</dbReference>
<keyword evidence="4 7" id="KW-0812">Transmembrane</keyword>
<dbReference type="EMBL" id="FOMX01000032">
    <property type="protein sequence ID" value="SFF15889.1"/>
    <property type="molecule type" value="Genomic_DNA"/>
</dbReference>
<evidence type="ECO:0000313" key="9">
    <source>
        <dbReference type="Proteomes" id="UP000199400"/>
    </source>
</evidence>